<evidence type="ECO:0000313" key="3">
    <source>
        <dbReference type="EMBL" id="GGX83051.1"/>
    </source>
</evidence>
<dbReference type="AlphaFoldDB" id="A0A918NNF1"/>
<feature type="compositionally biased region" description="Basic and acidic residues" evidence="1">
    <location>
        <begin position="44"/>
        <end position="61"/>
    </location>
</feature>
<protein>
    <submittedName>
        <fullName evidence="3">Uncharacterized protein</fullName>
    </submittedName>
</protein>
<name>A0A918NNF1_9ACTN</name>
<proteinExistence type="predicted"/>
<evidence type="ECO:0000313" key="4">
    <source>
        <dbReference type="Proteomes" id="UP000645555"/>
    </source>
</evidence>
<organism evidence="3 4">
    <name type="scientific">Streptomyces fructofermentans</name>
    <dbReference type="NCBI Taxonomy" id="152141"/>
    <lineage>
        <taxon>Bacteria</taxon>
        <taxon>Bacillati</taxon>
        <taxon>Actinomycetota</taxon>
        <taxon>Actinomycetes</taxon>
        <taxon>Kitasatosporales</taxon>
        <taxon>Streptomycetaceae</taxon>
        <taxon>Streptomyces</taxon>
    </lineage>
</organism>
<dbReference type="EMBL" id="BMWD01000024">
    <property type="protein sequence ID" value="GGX83051.1"/>
    <property type="molecule type" value="Genomic_DNA"/>
</dbReference>
<comment type="caution">
    <text evidence="3">The sequence shown here is derived from an EMBL/GenBank/DDBJ whole genome shotgun (WGS) entry which is preliminary data.</text>
</comment>
<feature type="transmembrane region" description="Helical" evidence="2">
    <location>
        <begin position="91"/>
        <end position="108"/>
    </location>
</feature>
<evidence type="ECO:0000256" key="1">
    <source>
        <dbReference type="SAM" id="MobiDB-lite"/>
    </source>
</evidence>
<keyword evidence="2" id="KW-1133">Transmembrane helix</keyword>
<sequence length="120" mass="13070">MYLARGASDAPGAWLWALGAILLYALISFGLDYRSRARRGSRHPARDALHDLKDREEPQSPREHFVSRLIMLAGGGATGLVAYTTSGVPRIVAVTSTAIVAVTVWAYYDHRTDTAASRGR</sequence>
<keyword evidence="2" id="KW-0812">Transmembrane</keyword>
<reference evidence="3" key="1">
    <citation type="journal article" date="2014" name="Int. J. Syst. Evol. Microbiol.">
        <title>Complete genome sequence of Corynebacterium casei LMG S-19264T (=DSM 44701T), isolated from a smear-ripened cheese.</title>
        <authorList>
            <consortium name="US DOE Joint Genome Institute (JGI-PGF)"/>
            <person name="Walter F."/>
            <person name="Albersmeier A."/>
            <person name="Kalinowski J."/>
            <person name="Ruckert C."/>
        </authorList>
    </citation>
    <scope>NUCLEOTIDE SEQUENCE</scope>
    <source>
        <strain evidence="3">JCM 4956</strain>
    </source>
</reference>
<dbReference type="Proteomes" id="UP000645555">
    <property type="component" value="Unassembled WGS sequence"/>
</dbReference>
<evidence type="ECO:0000256" key="2">
    <source>
        <dbReference type="SAM" id="Phobius"/>
    </source>
</evidence>
<reference evidence="3" key="2">
    <citation type="submission" date="2020-09" db="EMBL/GenBank/DDBJ databases">
        <authorList>
            <person name="Sun Q."/>
            <person name="Ohkuma M."/>
        </authorList>
    </citation>
    <scope>NUCLEOTIDE SEQUENCE</scope>
    <source>
        <strain evidence="3">JCM 4956</strain>
    </source>
</reference>
<feature type="transmembrane region" description="Helical" evidence="2">
    <location>
        <begin position="65"/>
        <end position="85"/>
    </location>
</feature>
<feature type="transmembrane region" description="Helical" evidence="2">
    <location>
        <begin position="12"/>
        <end position="33"/>
    </location>
</feature>
<dbReference type="RefSeq" id="WP_190038579.1">
    <property type="nucleotide sequence ID" value="NZ_BMWD01000024.1"/>
</dbReference>
<keyword evidence="4" id="KW-1185">Reference proteome</keyword>
<gene>
    <name evidence="3" type="ORF">GCM10010515_58440</name>
</gene>
<accession>A0A918NNF1</accession>
<keyword evidence="2" id="KW-0472">Membrane</keyword>
<feature type="region of interest" description="Disordered" evidence="1">
    <location>
        <begin position="39"/>
        <end position="61"/>
    </location>
</feature>